<dbReference type="EMBL" id="MTYJ01000310">
    <property type="protein sequence ID" value="OWA53253.1"/>
    <property type="molecule type" value="Genomic_DNA"/>
</dbReference>
<organism evidence="1 2">
    <name type="scientific">Hypsibius exemplaris</name>
    <name type="common">Freshwater tardigrade</name>
    <dbReference type="NCBI Taxonomy" id="2072580"/>
    <lineage>
        <taxon>Eukaryota</taxon>
        <taxon>Metazoa</taxon>
        <taxon>Ecdysozoa</taxon>
        <taxon>Tardigrada</taxon>
        <taxon>Eutardigrada</taxon>
        <taxon>Parachela</taxon>
        <taxon>Hypsibioidea</taxon>
        <taxon>Hypsibiidae</taxon>
        <taxon>Hypsibius</taxon>
    </lineage>
</organism>
<evidence type="ECO:0000313" key="2">
    <source>
        <dbReference type="Proteomes" id="UP000192578"/>
    </source>
</evidence>
<gene>
    <name evidence="1" type="ORF">BV898_17687</name>
</gene>
<evidence type="ECO:0000313" key="1">
    <source>
        <dbReference type="EMBL" id="OWA53253.1"/>
    </source>
</evidence>
<reference evidence="2" key="1">
    <citation type="submission" date="2017-01" db="EMBL/GenBank/DDBJ databases">
        <title>Comparative genomics of anhydrobiosis in the tardigrade Hypsibius dujardini.</title>
        <authorList>
            <person name="Yoshida Y."/>
            <person name="Koutsovoulos G."/>
            <person name="Laetsch D."/>
            <person name="Stevens L."/>
            <person name="Kumar S."/>
            <person name="Horikawa D."/>
            <person name="Ishino K."/>
            <person name="Komine S."/>
            <person name="Tomita M."/>
            <person name="Blaxter M."/>
            <person name="Arakawa K."/>
        </authorList>
    </citation>
    <scope>NUCLEOTIDE SEQUENCE [LARGE SCALE GENOMIC DNA]</scope>
    <source>
        <strain evidence="2">Z151</strain>
    </source>
</reference>
<keyword evidence="2" id="KW-1185">Reference proteome</keyword>
<comment type="caution">
    <text evidence="1">The sequence shown here is derived from an EMBL/GenBank/DDBJ whole genome shotgun (WGS) entry which is preliminary data.</text>
</comment>
<dbReference type="AlphaFoldDB" id="A0A9X6RMA7"/>
<dbReference type="Proteomes" id="UP000192578">
    <property type="component" value="Unassembled WGS sequence"/>
</dbReference>
<name>A0A9X6RMA7_HYPEX</name>
<sequence>MKINPFNVFRRLVRFYENEFKESSAEINGKKLKLADEIASLIDHILDSSEMRVENETELDIRQRSRSLLFCWLIPGVHMDEVLVDECKPKDLDLNVRIIPPGTTEKVQPFDVFYFWQKKTFVKFGDDRVIIDDIPII</sequence>
<proteinExistence type="predicted"/>
<accession>A0A9X6RMA7</accession>
<protein>
    <submittedName>
        <fullName evidence="1">Uncharacterized protein</fullName>
    </submittedName>
</protein>